<sequence length="401" mass="45075">MNAEKMRVLKDIIRQLHAGVSVEEARKLFLEHFSGVAAEEIAEAERQLIEKGLKVEEIQKLCDVHASVFEGSVEKNQTKKDVSTVKGHPAFVFIKENEGLLQFLEKQVFPAKMAYSEHPDSASKERLVEAVKELTKLHVHYLRKENLLFPYLEAAGVTAPPKVMWGVDDEIRGLWKKLMIGFSQGGIDELSVLDELIAKIQSMVTKENTILMPLLMEKLDEKAWVTVAKDSPEIGFCFNGGIEGASPSDAVAWYRWNASLGGEPEEVTERGQIGLPSGSFATEELECVLNSLPCDITFVGKDDKVSYFSEGKERVFPRTRSIIGREVANCHPPKSLKVVEKLIQEFKEGKKDAESFWLQRGGKFVLIRYFAVRNAEKEYLGVLEVTEEISSLRNLEGEKTL</sequence>
<dbReference type="InterPro" id="IPR012312">
    <property type="entry name" value="Hemerythrin-like"/>
</dbReference>
<dbReference type="InterPro" id="IPR007380">
    <property type="entry name" value="DUF438"/>
</dbReference>
<dbReference type="OrthoDB" id="9769774at2"/>
<dbReference type="GO" id="GO:0005886">
    <property type="term" value="C:plasma membrane"/>
    <property type="evidence" value="ECO:0007669"/>
    <property type="project" value="TreeGrafter"/>
</dbReference>
<dbReference type="SUPFAM" id="SSF55785">
    <property type="entry name" value="PYP-like sensor domain (PAS domain)"/>
    <property type="match status" value="1"/>
</dbReference>
<feature type="domain" description="DUF438" evidence="2">
    <location>
        <begin position="9"/>
        <end position="74"/>
    </location>
</feature>
<dbReference type="Proteomes" id="UP000005632">
    <property type="component" value="Chromosome"/>
</dbReference>
<dbReference type="PANTHER" id="PTHR39966:SF3">
    <property type="entry name" value="DUF438 DOMAIN-CONTAINING PROTEIN"/>
    <property type="match status" value="1"/>
</dbReference>
<evidence type="ECO:0000259" key="1">
    <source>
        <dbReference type="Pfam" id="PF01814"/>
    </source>
</evidence>
<protein>
    <recommendedName>
        <fullName evidence="5">DUF438 domain-containing protein</fullName>
    </recommendedName>
</protein>
<dbReference type="Gene3D" id="3.30.450.20">
    <property type="entry name" value="PAS domain"/>
    <property type="match status" value="1"/>
</dbReference>
<dbReference type="HOGENOM" id="CLU_026706_1_0_12"/>
<proteinExistence type="predicted"/>
<dbReference type="Pfam" id="PF04282">
    <property type="entry name" value="DUF438"/>
    <property type="match status" value="1"/>
</dbReference>
<dbReference type="Pfam" id="PF13596">
    <property type="entry name" value="PAS_10"/>
    <property type="match status" value="1"/>
</dbReference>
<dbReference type="InterPro" id="IPR035965">
    <property type="entry name" value="PAS-like_dom_sf"/>
</dbReference>
<dbReference type="Pfam" id="PF01814">
    <property type="entry name" value="Hemerythrin"/>
    <property type="match status" value="1"/>
</dbReference>
<evidence type="ECO:0000313" key="4">
    <source>
        <dbReference type="Proteomes" id="UP000005632"/>
    </source>
</evidence>
<dbReference type="eggNOG" id="COG2461">
    <property type="taxonomic scope" value="Bacteria"/>
</dbReference>
<reference evidence="3 4" key="1">
    <citation type="submission" date="2011-11" db="EMBL/GenBank/DDBJ databases">
        <title>Complete sequence of Spirochaeta sp. grapes.</title>
        <authorList>
            <consortium name="US DOE Joint Genome Institute"/>
            <person name="Lucas S."/>
            <person name="Han J."/>
            <person name="Lapidus A."/>
            <person name="Cheng J.-F."/>
            <person name="Goodwin L."/>
            <person name="Pitluck S."/>
            <person name="Peters L."/>
            <person name="Ovchinnikova G."/>
            <person name="Munk A.C."/>
            <person name="Detter J.C."/>
            <person name="Han C."/>
            <person name="Tapia R."/>
            <person name="Land M."/>
            <person name="Hauser L."/>
            <person name="Kyrpides N."/>
            <person name="Ivanova N."/>
            <person name="Pagani I."/>
            <person name="Ritalahtilisa K."/>
            <person name="Loeffler F."/>
            <person name="Woyke T."/>
        </authorList>
    </citation>
    <scope>NUCLEOTIDE SEQUENCE [LARGE SCALE GENOMIC DNA]</scope>
    <source>
        <strain evidence="4">ATCC BAA-1885 / DSM 22778 / Grapes</strain>
    </source>
</reference>
<dbReference type="RefSeq" id="WP_014269501.1">
    <property type="nucleotide sequence ID" value="NC_016633.1"/>
</dbReference>
<organism evidence="3 4">
    <name type="scientific">Sphaerochaeta pleomorpha (strain ATCC BAA-1885 / DSM 22778 / Grapes)</name>
    <dbReference type="NCBI Taxonomy" id="158190"/>
    <lineage>
        <taxon>Bacteria</taxon>
        <taxon>Pseudomonadati</taxon>
        <taxon>Spirochaetota</taxon>
        <taxon>Spirochaetia</taxon>
        <taxon>Spirochaetales</taxon>
        <taxon>Sphaerochaetaceae</taxon>
        <taxon>Sphaerochaeta</taxon>
    </lineage>
</organism>
<dbReference type="EMBL" id="CP003155">
    <property type="protein sequence ID" value="AEV28652.1"/>
    <property type="molecule type" value="Genomic_DNA"/>
</dbReference>
<name>G8QQ75_SPHPG</name>
<evidence type="ECO:0008006" key="5">
    <source>
        <dbReference type="Google" id="ProtNLM"/>
    </source>
</evidence>
<dbReference type="KEGG" id="sgp:SpiGrapes_0824"/>
<dbReference type="PANTHER" id="PTHR39966">
    <property type="entry name" value="BLL2471 PROTEIN-RELATED"/>
    <property type="match status" value="1"/>
</dbReference>
<feature type="domain" description="Hemerythrin-like" evidence="1">
    <location>
        <begin position="118"/>
        <end position="215"/>
    </location>
</feature>
<accession>G8QQ75</accession>
<evidence type="ECO:0000259" key="2">
    <source>
        <dbReference type="Pfam" id="PF04282"/>
    </source>
</evidence>
<dbReference type="AlphaFoldDB" id="G8QQ75"/>
<evidence type="ECO:0000313" key="3">
    <source>
        <dbReference type="EMBL" id="AEV28652.1"/>
    </source>
</evidence>
<dbReference type="STRING" id="158190.SpiGrapes_0824"/>
<gene>
    <name evidence="3" type="ordered locus">SpiGrapes_0824</name>
</gene>
<keyword evidence="4" id="KW-1185">Reference proteome</keyword>